<proteinExistence type="predicted"/>
<keyword evidence="1" id="KW-0808">Transferase</keyword>
<evidence type="ECO:0000256" key="1">
    <source>
        <dbReference type="ARBA" id="ARBA00022679"/>
    </source>
</evidence>
<dbReference type="AlphaFoldDB" id="A0AAN8W9A8"/>
<gene>
    <name evidence="5" type="ORF">SK128_013752</name>
</gene>
<keyword evidence="6" id="KW-1185">Reference proteome</keyword>
<dbReference type="EMBL" id="JAXCGZ010023281">
    <property type="protein sequence ID" value="KAK7014450.1"/>
    <property type="molecule type" value="Genomic_DNA"/>
</dbReference>
<feature type="domain" description="GDP-fucose pyrophosphorylase" evidence="4">
    <location>
        <begin position="102"/>
        <end position="231"/>
    </location>
</feature>
<organism evidence="5 6">
    <name type="scientific">Halocaridina rubra</name>
    <name type="common">Hawaiian red shrimp</name>
    <dbReference type="NCBI Taxonomy" id="373956"/>
    <lineage>
        <taxon>Eukaryota</taxon>
        <taxon>Metazoa</taxon>
        <taxon>Ecdysozoa</taxon>
        <taxon>Arthropoda</taxon>
        <taxon>Crustacea</taxon>
        <taxon>Multicrustacea</taxon>
        <taxon>Malacostraca</taxon>
        <taxon>Eumalacostraca</taxon>
        <taxon>Eucarida</taxon>
        <taxon>Decapoda</taxon>
        <taxon>Pleocyemata</taxon>
        <taxon>Caridea</taxon>
        <taxon>Atyoidea</taxon>
        <taxon>Atyidae</taxon>
        <taxon>Halocaridina</taxon>
    </lineage>
</organism>
<dbReference type="PANTHER" id="PTHR32463">
    <property type="entry name" value="L-FUCOSE KINASE"/>
    <property type="match status" value="1"/>
</dbReference>
<reference evidence="5 6" key="1">
    <citation type="submission" date="2023-11" db="EMBL/GenBank/DDBJ databases">
        <title>Halocaridina rubra genome assembly.</title>
        <authorList>
            <person name="Smith C."/>
        </authorList>
    </citation>
    <scope>NUCLEOTIDE SEQUENCE [LARGE SCALE GENOMIC DNA]</scope>
    <source>
        <strain evidence="5">EP-1</strain>
        <tissue evidence="5">Whole</tissue>
    </source>
</reference>
<dbReference type="PANTHER" id="PTHR32463:SF0">
    <property type="entry name" value="L-FUCOSE KINASE"/>
    <property type="match status" value="1"/>
</dbReference>
<evidence type="ECO:0000313" key="6">
    <source>
        <dbReference type="Proteomes" id="UP001381693"/>
    </source>
</evidence>
<evidence type="ECO:0000256" key="2">
    <source>
        <dbReference type="ARBA" id="ARBA00022741"/>
    </source>
</evidence>
<sequence length="238" mass="25785">MADTPDVKEFGWTAIVITCTSGKVREALENECKRMSRGGLLPKHEFLLVVDDPGPKIEDDRVASSKRVTAGVGSGGATINALLIAIERLSAFHNHTTINNELVHNSRILVIHHGRTLVHSPGGSAFLRINAEHSAIPGHLRMLPPTLLQHAIWMATNIAAKCKRGVWITSLDAFLSNVSTLEPPSTEGLHGALVCTVSTHLEHAKNHGVVVSGTGNSINKMEYKLSLEQLSKLIHLMQ</sequence>
<dbReference type="Proteomes" id="UP001381693">
    <property type="component" value="Unassembled WGS sequence"/>
</dbReference>
<keyword evidence="3" id="KW-0418">Kinase</keyword>
<dbReference type="Pfam" id="PF07959">
    <property type="entry name" value="Fucose_pyrophosphorylase"/>
    <property type="match status" value="1"/>
</dbReference>
<dbReference type="InterPro" id="IPR052203">
    <property type="entry name" value="GHMP_Kinase-Related"/>
</dbReference>
<dbReference type="GO" id="GO:0000166">
    <property type="term" value="F:nucleotide binding"/>
    <property type="evidence" value="ECO:0007669"/>
    <property type="project" value="UniProtKB-KW"/>
</dbReference>
<protein>
    <recommendedName>
        <fullName evidence="4">GDP-fucose pyrophosphorylase domain-containing protein</fullName>
    </recommendedName>
</protein>
<comment type="caution">
    <text evidence="5">The sequence shown here is derived from an EMBL/GenBank/DDBJ whole genome shotgun (WGS) entry which is preliminary data.</text>
</comment>
<evidence type="ECO:0000256" key="3">
    <source>
        <dbReference type="ARBA" id="ARBA00022777"/>
    </source>
</evidence>
<dbReference type="GO" id="GO:0050201">
    <property type="term" value="F:fucokinase activity"/>
    <property type="evidence" value="ECO:0007669"/>
    <property type="project" value="TreeGrafter"/>
</dbReference>
<accession>A0AAN8W9A8</accession>
<name>A0AAN8W9A8_HALRR</name>
<keyword evidence="2" id="KW-0547">Nucleotide-binding</keyword>
<dbReference type="GO" id="GO:0042352">
    <property type="term" value="P:GDP-L-fucose salvage"/>
    <property type="evidence" value="ECO:0007669"/>
    <property type="project" value="TreeGrafter"/>
</dbReference>
<evidence type="ECO:0000313" key="5">
    <source>
        <dbReference type="EMBL" id="KAK7014450.1"/>
    </source>
</evidence>
<evidence type="ECO:0000259" key="4">
    <source>
        <dbReference type="Pfam" id="PF07959"/>
    </source>
</evidence>
<dbReference type="InterPro" id="IPR012887">
    <property type="entry name" value="GDP_fucose_pyrophosphorylase"/>
</dbReference>